<evidence type="ECO:0000313" key="8">
    <source>
        <dbReference type="Proteomes" id="UP000765509"/>
    </source>
</evidence>
<dbReference type="InterPro" id="IPR004839">
    <property type="entry name" value="Aminotransferase_I/II_large"/>
</dbReference>
<dbReference type="EMBL" id="AVOT02004655">
    <property type="protein sequence ID" value="MBW0476966.1"/>
    <property type="molecule type" value="Genomic_DNA"/>
</dbReference>
<name>A0A9Q3GRA0_9BASI</name>
<proteinExistence type="inferred from homology"/>
<evidence type="ECO:0000256" key="3">
    <source>
        <dbReference type="ARBA" id="ARBA00022576"/>
    </source>
</evidence>
<evidence type="ECO:0000256" key="5">
    <source>
        <dbReference type="ARBA" id="ARBA00022898"/>
    </source>
</evidence>
<comment type="similarity">
    <text evidence="2">Belongs to the class-I pyridoxal-phosphate-dependent aminotransferase family.</text>
</comment>
<evidence type="ECO:0000256" key="1">
    <source>
        <dbReference type="ARBA" id="ARBA00001933"/>
    </source>
</evidence>
<organism evidence="7 8">
    <name type="scientific">Austropuccinia psidii MF-1</name>
    <dbReference type="NCBI Taxonomy" id="1389203"/>
    <lineage>
        <taxon>Eukaryota</taxon>
        <taxon>Fungi</taxon>
        <taxon>Dikarya</taxon>
        <taxon>Basidiomycota</taxon>
        <taxon>Pucciniomycotina</taxon>
        <taxon>Pucciniomycetes</taxon>
        <taxon>Pucciniales</taxon>
        <taxon>Sphaerophragmiaceae</taxon>
        <taxon>Austropuccinia</taxon>
    </lineage>
</organism>
<evidence type="ECO:0000256" key="4">
    <source>
        <dbReference type="ARBA" id="ARBA00022679"/>
    </source>
</evidence>
<comment type="caution">
    <text evidence="7">The sequence shown here is derived from an EMBL/GenBank/DDBJ whole genome shotgun (WGS) entry which is preliminary data.</text>
</comment>
<keyword evidence="8" id="KW-1185">Reference proteome</keyword>
<dbReference type="SUPFAM" id="SSF53383">
    <property type="entry name" value="PLP-dependent transferases"/>
    <property type="match status" value="1"/>
</dbReference>
<dbReference type="AlphaFoldDB" id="A0A9Q3GRA0"/>
<accession>A0A9Q3GRA0</accession>
<comment type="cofactor">
    <cofactor evidence="1">
        <name>pyridoxal 5'-phosphate</name>
        <dbReference type="ChEBI" id="CHEBI:597326"/>
    </cofactor>
</comment>
<dbReference type="GO" id="GO:1901605">
    <property type="term" value="P:alpha-amino acid metabolic process"/>
    <property type="evidence" value="ECO:0007669"/>
    <property type="project" value="TreeGrafter"/>
</dbReference>
<keyword evidence="5" id="KW-0663">Pyridoxal phosphate</keyword>
<dbReference type="InterPro" id="IPR050859">
    <property type="entry name" value="Class-I_PLP-dep_aminotransf"/>
</dbReference>
<keyword evidence="3" id="KW-0032">Aminotransferase</keyword>
<dbReference type="InterPro" id="IPR015424">
    <property type="entry name" value="PyrdxlP-dep_Trfase"/>
</dbReference>
<evidence type="ECO:0000256" key="2">
    <source>
        <dbReference type="ARBA" id="ARBA00007441"/>
    </source>
</evidence>
<dbReference type="OrthoDB" id="691673at2759"/>
<dbReference type="Proteomes" id="UP000765509">
    <property type="component" value="Unassembled WGS sequence"/>
</dbReference>
<protein>
    <recommendedName>
        <fullName evidence="6">Aminotransferase class I/classII large domain-containing protein</fullName>
    </recommendedName>
</protein>
<keyword evidence="4" id="KW-0808">Transferase</keyword>
<dbReference type="PANTHER" id="PTHR42790">
    <property type="entry name" value="AMINOTRANSFERASE"/>
    <property type="match status" value="1"/>
</dbReference>
<dbReference type="PANTHER" id="PTHR42790:SF19">
    <property type="entry name" value="KYNURENINE_ALPHA-AMINOADIPATE AMINOTRANSFERASE, MITOCHONDRIAL"/>
    <property type="match status" value="1"/>
</dbReference>
<evidence type="ECO:0000259" key="6">
    <source>
        <dbReference type="Pfam" id="PF00155"/>
    </source>
</evidence>
<feature type="domain" description="Aminotransferase class I/classII large" evidence="6">
    <location>
        <begin position="286"/>
        <end position="600"/>
    </location>
</feature>
<reference evidence="7" key="1">
    <citation type="submission" date="2021-03" db="EMBL/GenBank/DDBJ databases">
        <title>Draft genome sequence of rust myrtle Austropuccinia psidii MF-1, a brazilian biotype.</title>
        <authorList>
            <person name="Quecine M.C."/>
            <person name="Pachon D.M.R."/>
            <person name="Bonatelli M.L."/>
            <person name="Correr F.H."/>
            <person name="Franceschini L.M."/>
            <person name="Leite T.F."/>
            <person name="Margarido G.R.A."/>
            <person name="Almeida C.A."/>
            <person name="Ferrarezi J.A."/>
            <person name="Labate C.A."/>
        </authorList>
    </citation>
    <scope>NUCLEOTIDE SEQUENCE</scope>
    <source>
        <strain evidence="7">MF-1</strain>
    </source>
</reference>
<dbReference type="Gene3D" id="3.40.640.10">
    <property type="entry name" value="Type I PLP-dependent aspartate aminotransferase-like (Major domain)"/>
    <property type="match status" value="1"/>
</dbReference>
<dbReference type="GO" id="GO:0008483">
    <property type="term" value="F:transaminase activity"/>
    <property type="evidence" value="ECO:0007669"/>
    <property type="project" value="UniProtKB-KW"/>
</dbReference>
<evidence type="ECO:0000313" key="7">
    <source>
        <dbReference type="EMBL" id="MBW0476966.1"/>
    </source>
</evidence>
<gene>
    <name evidence="7" type="ORF">O181_016681</name>
</gene>
<sequence length="618" mass="68517">MCPESSAQPSNERVELSPSYAEGFRKANRLRERCGFGWNLEKDVYFWQPAWAILGQSQRIQRGGQLLELLWYSISVLSTICCPRLRTAASDESSAACRGIERRPSSWRRRSRVLSEIGRCVWLALGTMTAPPPKRTVTYALTNTVIEDGGIGRHLNIDPCLVSNLCPSAMEDTPIDYDSEYISQAGRRWQPSGIRGLFPLEERPGMISMLAGKPNPATFPIHSIKLALSTPNESSGERETLELAGSELAEALQYGPTAGLGSFLPWIYQLQQQTHGRGGPKEEGWSCAIGAGSQELMDKAFSAICNLDDSILLETPVYSGTLGFLVPSGRPLIEIKSDHHGMSADHLEQVLFNWHTNPATRSLKFPKVVYTIPTGSNPTGCSAPLDRKRKILRLVRRYKLLLFEDDAYYFLHYNRAERAPSYFALEKSDVGQMGRVVRFDSFSKIISSGLRLGIVTGPTRIIEIINLHTSNTNLQASSLAQAIASKLCQHWGFDRFEIHCDQVAQFYVSKLQVVDAAARKHLTGLAEWNKPVAGMFLWIKLNIAIPGYEDQADSSALISTKAVEKGVLAVPGFAFFPHTAKTAYVRTSFSLIDEKLADEGFKRLADAVREARAELGLS</sequence>
<dbReference type="InterPro" id="IPR015421">
    <property type="entry name" value="PyrdxlP-dep_Trfase_major"/>
</dbReference>
<dbReference type="GO" id="GO:0030170">
    <property type="term" value="F:pyridoxal phosphate binding"/>
    <property type="evidence" value="ECO:0007669"/>
    <property type="project" value="InterPro"/>
</dbReference>
<dbReference type="CDD" id="cd00609">
    <property type="entry name" value="AAT_like"/>
    <property type="match status" value="1"/>
</dbReference>
<dbReference type="Pfam" id="PF00155">
    <property type="entry name" value="Aminotran_1_2"/>
    <property type="match status" value="1"/>
</dbReference>